<keyword evidence="4 8" id="KW-0812">Transmembrane</keyword>
<evidence type="ECO:0000256" key="9">
    <source>
        <dbReference type="SAM" id="SignalP"/>
    </source>
</evidence>
<dbReference type="RefSeq" id="WP_147167030.1">
    <property type="nucleotide sequence ID" value="NZ_VOOR01000014.1"/>
</dbReference>
<keyword evidence="5 9" id="KW-0732">Signal</keyword>
<dbReference type="GO" id="GO:0044718">
    <property type="term" value="P:siderophore transmembrane transport"/>
    <property type="evidence" value="ECO:0007669"/>
    <property type="project" value="TreeGrafter"/>
</dbReference>
<sequence length="790" mass="88178">MTDFKRWPLALYLSFFLLQLAAQETFTLSGYITDGGTGEALIGAAVASRDSAGRGTVANTYGFYALNLPAGQQTVQFTYLGYDPQVFEVNLDAPLRLNVQLAESGIALQEVVVKARAEDENVRSTEMGTIGLQMAKVKKLPALMGEVDVLKAIQLLPGVLSAGEGNAGFYVRGGGPDQNLVLLDEALVYNPGHLLGFFSVFNADAIRNTTLIKGGMPANYGGRLSSVVDIQMKEGNDQHYAVEGGIGLVASRILLEGPIQRGKSAFMLSARRTYALDLAQPFLDNTAFAGTNYYFYDINAKANYRFSDKDRLFFSAYFGRDVLNFRSNGRDFAFDLPYGNATATLRWNHLFSDKLFMNVTTVYNDYDFGFRGGQGDFRIRLDSGVKDWNGKIDLEYYPASGHRLKAGLVYTYHQLTPSLATATNGEAVFSNNAKIRYAHESAAYLLDEVQVSSWLKVNAGLRLSSFSQVGSYVSKIDGRLYGPGEEVATYFGLEPRLSANIKLGSTSALKTGYTRTYQYLHLVSNSTSTLPADVWVPSSELIRPQIGDQLALGYFRNFGGNSWEASIEGYYRWLDNQVDYRENYVDNVANDLEEEFVFGTGRAYGMELFVQKKQGDFTGWVGYTWSRTERTFPEINQGRPFPAVYDRRHDLSIVANYQLSPKWELGGAFIFGSGNAYTPVERLYFIDQFPVQQYGARNSARLPDYHRLDLSATFTPKPDAQKRFRSSWNFSVYNTYSRQNPFFIYYAFESDPAAGTASASALQVSLFPVIPAVTWNFSWSSGREKQQKQY</sequence>
<dbReference type="InterPro" id="IPR036942">
    <property type="entry name" value="Beta-barrel_TonB_sf"/>
</dbReference>
<dbReference type="GO" id="GO:0009279">
    <property type="term" value="C:cell outer membrane"/>
    <property type="evidence" value="ECO:0007669"/>
    <property type="project" value="UniProtKB-SubCell"/>
</dbReference>
<dbReference type="GO" id="GO:0015344">
    <property type="term" value="F:siderophore uptake transmembrane transporter activity"/>
    <property type="evidence" value="ECO:0007669"/>
    <property type="project" value="TreeGrafter"/>
</dbReference>
<keyword evidence="11" id="KW-0675">Receptor</keyword>
<dbReference type="Gene3D" id="2.40.170.20">
    <property type="entry name" value="TonB-dependent receptor, beta-barrel domain"/>
    <property type="match status" value="1"/>
</dbReference>
<dbReference type="PANTHER" id="PTHR30069:SF29">
    <property type="entry name" value="HEMOGLOBIN AND HEMOGLOBIN-HAPTOGLOBIN-BINDING PROTEIN 1-RELATED"/>
    <property type="match status" value="1"/>
</dbReference>
<keyword evidence="6 8" id="KW-0472">Membrane</keyword>
<feature type="chain" id="PRO_5022798374" evidence="9">
    <location>
        <begin position="22"/>
        <end position="790"/>
    </location>
</feature>
<comment type="caution">
    <text evidence="11">The sequence shown here is derived from an EMBL/GenBank/DDBJ whole genome shotgun (WGS) entry which is preliminary data.</text>
</comment>
<keyword evidence="7 8" id="KW-0998">Cell outer membrane</keyword>
<name>A0A5C6RPF9_9BACT</name>
<dbReference type="InterPro" id="IPR037066">
    <property type="entry name" value="Plug_dom_sf"/>
</dbReference>
<keyword evidence="3 8" id="KW-1134">Transmembrane beta strand</keyword>
<evidence type="ECO:0000313" key="11">
    <source>
        <dbReference type="EMBL" id="TXB63560.1"/>
    </source>
</evidence>
<accession>A0A5C6RPF9</accession>
<dbReference type="SUPFAM" id="SSF49464">
    <property type="entry name" value="Carboxypeptidase regulatory domain-like"/>
    <property type="match status" value="1"/>
</dbReference>
<evidence type="ECO:0000256" key="5">
    <source>
        <dbReference type="ARBA" id="ARBA00022729"/>
    </source>
</evidence>
<evidence type="ECO:0000256" key="4">
    <source>
        <dbReference type="ARBA" id="ARBA00022692"/>
    </source>
</evidence>
<evidence type="ECO:0000313" key="12">
    <source>
        <dbReference type="Proteomes" id="UP000321580"/>
    </source>
</evidence>
<dbReference type="InterPro" id="IPR008969">
    <property type="entry name" value="CarboxyPept-like_regulatory"/>
</dbReference>
<gene>
    <name evidence="11" type="ORF">FRY97_08520</name>
</gene>
<evidence type="ECO:0000259" key="10">
    <source>
        <dbReference type="Pfam" id="PF07715"/>
    </source>
</evidence>
<evidence type="ECO:0000256" key="2">
    <source>
        <dbReference type="ARBA" id="ARBA00022448"/>
    </source>
</evidence>
<dbReference type="AlphaFoldDB" id="A0A5C6RPF9"/>
<evidence type="ECO:0000256" key="6">
    <source>
        <dbReference type="ARBA" id="ARBA00023136"/>
    </source>
</evidence>
<keyword evidence="2 8" id="KW-0813">Transport</keyword>
<evidence type="ECO:0000256" key="8">
    <source>
        <dbReference type="PROSITE-ProRule" id="PRU01360"/>
    </source>
</evidence>
<dbReference type="Gene3D" id="2.170.130.10">
    <property type="entry name" value="TonB-dependent receptor, plug domain"/>
    <property type="match status" value="1"/>
</dbReference>
<dbReference type="PROSITE" id="PS52016">
    <property type="entry name" value="TONB_DEPENDENT_REC_3"/>
    <property type="match status" value="1"/>
</dbReference>
<evidence type="ECO:0000256" key="3">
    <source>
        <dbReference type="ARBA" id="ARBA00022452"/>
    </source>
</evidence>
<dbReference type="SUPFAM" id="SSF56935">
    <property type="entry name" value="Porins"/>
    <property type="match status" value="1"/>
</dbReference>
<dbReference type="Pfam" id="PF07715">
    <property type="entry name" value="Plug"/>
    <property type="match status" value="1"/>
</dbReference>
<evidence type="ECO:0000256" key="1">
    <source>
        <dbReference type="ARBA" id="ARBA00004571"/>
    </source>
</evidence>
<feature type="signal peptide" evidence="9">
    <location>
        <begin position="1"/>
        <end position="21"/>
    </location>
</feature>
<comment type="subcellular location">
    <subcellularLocation>
        <location evidence="1 8">Cell outer membrane</location>
        <topology evidence="1 8">Multi-pass membrane protein</topology>
    </subcellularLocation>
</comment>
<dbReference type="EMBL" id="VOOR01000014">
    <property type="protein sequence ID" value="TXB63560.1"/>
    <property type="molecule type" value="Genomic_DNA"/>
</dbReference>
<dbReference type="Pfam" id="PF13715">
    <property type="entry name" value="CarbopepD_reg_2"/>
    <property type="match status" value="1"/>
</dbReference>
<dbReference type="OrthoDB" id="9804995at2"/>
<evidence type="ECO:0000256" key="7">
    <source>
        <dbReference type="ARBA" id="ARBA00023237"/>
    </source>
</evidence>
<dbReference type="Gene3D" id="2.60.40.1120">
    <property type="entry name" value="Carboxypeptidase-like, regulatory domain"/>
    <property type="match status" value="1"/>
</dbReference>
<reference evidence="11 12" key="1">
    <citation type="submission" date="2019-08" db="EMBL/GenBank/DDBJ databases">
        <title>Genome of Phaeodactylibacter luteus.</title>
        <authorList>
            <person name="Bowman J.P."/>
        </authorList>
    </citation>
    <scope>NUCLEOTIDE SEQUENCE [LARGE SCALE GENOMIC DNA]</scope>
    <source>
        <strain evidence="11 12">KCTC 42180</strain>
    </source>
</reference>
<comment type="similarity">
    <text evidence="8">Belongs to the TonB-dependent receptor family.</text>
</comment>
<dbReference type="PANTHER" id="PTHR30069">
    <property type="entry name" value="TONB-DEPENDENT OUTER MEMBRANE RECEPTOR"/>
    <property type="match status" value="1"/>
</dbReference>
<organism evidence="11 12">
    <name type="scientific">Phaeodactylibacter luteus</name>
    <dbReference type="NCBI Taxonomy" id="1564516"/>
    <lineage>
        <taxon>Bacteria</taxon>
        <taxon>Pseudomonadati</taxon>
        <taxon>Bacteroidota</taxon>
        <taxon>Saprospiria</taxon>
        <taxon>Saprospirales</taxon>
        <taxon>Haliscomenobacteraceae</taxon>
        <taxon>Phaeodactylibacter</taxon>
    </lineage>
</organism>
<protein>
    <submittedName>
        <fullName evidence="11">TonB-dependent receptor</fullName>
    </submittedName>
</protein>
<feature type="domain" description="TonB-dependent receptor plug" evidence="10">
    <location>
        <begin position="146"/>
        <end position="223"/>
    </location>
</feature>
<dbReference type="Proteomes" id="UP000321580">
    <property type="component" value="Unassembled WGS sequence"/>
</dbReference>
<proteinExistence type="inferred from homology"/>
<keyword evidence="12" id="KW-1185">Reference proteome</keyword>
<dbReference type="InterPro" id="IPR012910">
    <property type="entry name" value="Plug_dom"/>
</dbReference>
<dbReference type="InterPro" id="IPR039426">
    <property type="entry name" value="TonB-dep_rcpt-like"/>
</dbReference>